<gene>
    <name evidence="11" type="ORF">mMyoMyo1_010961</name>
</gene>
<dbReference type="PANTHER" id="PTHR31283">
    <property type="entry name" value="EKC/KEOPS COMPLEX SUBUNIT PCC1 FAMILY MEMBER"/>
    <property type="match status" value="1"/>
</dbReference>
<dbReference type="GO" id="GO:0070525">
    <property type="term" value="P:tRNA threonylcarbamoyladenosine metabolic process"/>
    <property type="evidence" value="ECO:0007669"/>
    <property type="project" value="TreeGrafter"/>
</dbReference>
<keyword evidence="5" id="KW-0819">tRNA processing</keyword>
<dbReference type="Proteomes" id="UP000527355">
    <property type="component" value="Unassembled WGS sequence"/>
</dbReference>
<keyword evidence="6" id="KW-0539">Nucleus</keyword>
<sequence length="171" mass="18062">MEDDDGIPGRGAEDGEGQAIPGDPGIPDRPGGHEGPGRGGSGEAGAEGGPAQGAQALNAPGPDGIALPGPMAINPRPEPLQFSFIVPFRSPVEAEIAWEYLAQRPQPQPVVVEQELAVSDNLLSIRLSSEDPAQLLTTFITFLHELTLLIQTMQRLLPPYFFLTPRPEKGG</sequence>
<evidence type="ECO:0000256" key="3">
    <source>
        <dbReference type="ARBA" id="ARBA00007073"/>
    </source>
</evidence>
<dbReference type="GO" id="GO:0005634">
    <property type="term" value="C:nucleus"/>
    <property type="evidence" value="ECO:0007669"/>
    <property type="project" value="UniProtKB-SubCell"/>
</dbReference>
<dbReference type="PANTHER" id="PTHR31283:SF4">
    <property type="entry name" value="CANCER_TESTIS ANTIGEN 1"/>
    <property type="match status" value="1"/>
</dbReference>
<evidence type="ECO:0000313" key="12">
    <source>
        <dbReference type="Proteomes" id="UP000527355"/>
    </source>
</evidence>
<protein>
    <recommendedName>
        <fullName evidence="9">L antigen family member 3</fullName>
    </recommendedName>
</protein>
<dbReference type="InterPro" id="IPR015419">
    <property type="entry name" value="CTAG/Pcc1"/>
</dbReference>
<evidence type="ECO:0000256" key="6">
    <source>
        <dbReference type="ARBA" id="ARBA00023242"/>
    </source>
</evidence>
<evidence type="ECO:0000256" key="5">
    <source>
        <dbReference type="ARBA" id="ARBA00022694"/>
    </source>
</evidence>
<dbReference type="GO" id="GO:0008033">
    <property type="term" value="P:tRNA processing"/>
    <property type="evidence" value="ECO:0007669"/>
    <property type="project" value="UniProtKB-KW"/>
</dbReference>
<evidence type="ECO:0000256" key="10">
    <source>
        <dbReference type="SAM" id="MobiDB-lite"/>
    </source>
</evidence>
<organism evidence="11 12">
    <name type="scientific">Myotis myotis</name>
    <name type="common">Greater mouse-eared bat</name>
    <name type="synonym">Vespertilio myotis</name>
    <dbReference type="NCBI Taxonomy" id="51298"/>
    <lineage>
        <taxon>Eukaryota</taxon>
        <taxon>Metazoa</taxon>
        <taxon>Chordata</taxon>
        <taxon>Craniata</taxon>
        <taxon>Vertebrata</taxon>
        <taxon>Euteleostomi</taxon>
        <taxon>Mammalia</taxon>
        <taxon>Eutheria</taxon>
        <taxon>Laurasiatheria</taxon>
        <taxon>Chiroptera</taxon>
        <taxon>Yangochiroptera</taxon>
        <taxon>Vespertilionidae</taxon>
        <taxon>Myotis</taxon>
    </lineage>
</organism>
<keyword evidence="4" id="KW-0963">Cytoplasm</keyword>
<comment type="function">
    <text evidence="7">Component of the EKC/KEOPS complex that is required for the formation of a threonylcarbamoyl group on adenosine at position 37 (t(6)A37) in tRNAs that read codons beginning with adenine. The complex is probably involved in the transfer of the threonylcarbamoyl moiety of threonylcarbamoyl-AMP (TC-AMP) to the N6 group of A37. LAGE3 functions as a dimerization module for the complex.</text>
</comment>
<feature type="compositionally biased region" description="Gly residues" evidence="10">
    <location>
        <begin position="37"/>
        <end position="51"/>
    </location>
</feature>
<comment type="similarity">
    <text evidence="3">Belongs to the CTAG/PCC1 family.</text>
</comment>
<name>A0A7J7YDK4_MYOMY</name>
<dbReference type="GO" id="GO:0005737">
    <property type="term" value="C:cytoplasm"/>
    <property type="evidence" value="ECO:0007669"/>
    <property type="project" value="UniProtKB-SubCell"/>
</dbReference>
<evidence type="ECO:0000256" key="2">
    <source>
        <dbReference type="ARBA" id="ARBA00004496"/>
    </source>
</evidence>
<evidence type="ECO:0000256" key="9">
    <source>
        <dbReference type="ARBA" id="ARBA00076355"/>
    </source>
</evidence>
<dbReference type="FunFam" id="3.30.310.50:FF:000005">
    <property type="entry name" value="L antigen family member 3"/>
    <property type="match status" value="1"/>
</dbReference>
<evidence type="ECO:0000256" key="7">
    <source>
        <dbReference type="ARBA" id="ARBA00053047"/>
    </source>
</evidence>
<dbReference type="AlphaFoldDB" id="A0A7J7YDK4"/>
<comment type="caution">
    <text evidence="11">The sequence shown here is derived from an EMBL/GenBank/DDBJ whole genome shotgun (WGS) entry which is preliminary data.</text>
</comment>
<feature type="region of interest" description="Disordered" evidence="10">
    <location>
        <begin position="1"/>
        <end position="73"/>
    </location>
</feature>
<comment type="subunit">
    <text evidence="8">Component of the EKC/KEOPS complex composed of at least GON7, TP53RK, TPRKB, OSGEP and LAGE3; the whole complex dimerizes.</text>
</comment>
<dbReference type="Pfam" id="PF09341">
    <property type="entry name" value="Pcc1"/>
    <property type="match status" value="1"/>
</dbReference>
<accession>A0A7J7YDK4</accession>
<dbReference type="Gene3D" id="3.30.310.50">
    <property type="entry name" value="Alpha-D-phosphohexomutase, C-terminal domain"/>
    <property type="match status" value="1"/>
</dbReference>
<dbReference type="EMBL" id="JABWUV010000004">
    <property type="protein sequence ID" value="KAF6359999.1"/>
    <property type="molecule type" value="Genomic_DNA"/>
</dbReference>
<evidence type="ECO:0000313" key="11">
    <source>
        <dbReference type="EMBL" id="KAF6359999.1"/>
    </source>
</evidence>
<evidence type="ECO:0000256" key="8">
    <source>
        <dbReference type="ARBA" id="ARBA00062157"/>
    </source>
</evidence>
<keyword evidence="12" id="KW-1185">Reference proteome</keyword>
<comment type="subcellular location">
    <subcellularLocation>
        <location evidence="2">Cytoplasm</location>
    </subcellularLocation>
    <subcellularLocation>
        <location evidence="1">Nucleus</location>
    </subcellularLocation>
</comment>
<evidence type="ECO:0000256" key="4">
    <source>
        <dbReference type="ARBA" id="ARBA00022490"/>
    </source>
</evidence>
<evidence type="ECO:0000256" key="1">
    <source>
        <dbReference type="ARBA" id="ARBA00004123"/>
    </source>
</evidence>
<reference evidence="11 12" key="1">
    <citation type="journal article" date="2020" name="Nature">
        <title>Six reference-quality genomes reveal evolution of bat adaptations.</title>
        <authorList>
            <person name="Jebb D."/>
            <person name="Huang Z."/>
            <person name="Pippel M."/>
            <person name="Hughes G.M."/>
            <person name="Lavrichenko K."/>
            <person name="Devanna P."/>
            <person name="Winkler S."/>
            <person name="Jermiin L.S."/>
            <person name="Skirmuntt E.C."/>
            <person name="Katzourakis A."/>
            <person name="Burkitt-Gray L."/>
            <person name="Ray D.A."/>
            <person name="Sullivan K.A.M."/>
            <person name="Roscito J.G."/>
            <person name="Kirilenko B.M."/>
            <person name="Davalos L.M."/>
            <person name="Corthals A.P."/>
            <person name="Power M.L."/>
            <person name="Jones G."/>
            <person name="Ransome R.D."/>
            <person name="Dechmann D.K.N."/>
            <person name="Locatelli A.G."/>
            <person name="Puechmaille S.J."/>
            <person name="Fedrigo O."/>
            <person name="Jarvis E.D."/>
            <person name="Hiller M."/>
            <person name="Vernes S.C."/>
            <person name="Myers E.W."/>
            <person name="Teeling E.C."/>
        </authorList>
    </citation>
    <scope>NUCLEOTIDE SEQUENCE [LARGE SCALE GENOMIC DNA]</scope>
    <source>
        <strain evidence="11">MMyoMyo1</strain>
        <tissue evidence="11">Flight muscle</tissue>
    </source>
</reference>
<proteinExistence type="inferred from homology"/>
<feature type="compositionally biased region" description="Low complexity" evidence="10">
    <location>
        <begin position="20"/>
        <end position="29"/>
    </location>
</feature>